<evidence type="ECO:0000313" key="2">
    <source>
        <dbReference type="EMBL" id="MFC6322200.1"/>
    </source>
</evidence>
<keyword evidence="3" id="KW-1185">Reference proteome</keyword>
<protein>
    <submittedName>
        <fullName evidence="2">Uncharacterized protein</fullName>
    </submittedName>
</protein>
<proteinExistence type="predicted"/>
<feature type="compositionally biased region" description="Low complexity" evidence="1">
    <location>
        <begin position="1"/>
        <end position="10"/>
    </location>
</feature>
<dbReference type="EMBL" id="JBHSSN010000002">
    <property type="protein sequence ID" value="MFC6322200.1"/>
    <property type="molecule type" value="Genomic_DNA"/>
</dbReference>
<gene>
    <name evidence="2" type="ORF">ACFP1F_00260</name>
</gene>
<reference evidence="3" key="1">
    <citation type="journal article" date="2019" name="Int. J. Syst. Evol. Microbiol.">
        <title>The Global Catalogue of Microorganisms (GCM) 10K type strain sequencing project: providing services to taxonomists for standard genome sequencing and annotation.</title>
        <authorList>
            <consortium name="The Broad Institute Genomics Platform"/>
            <consortium name="The Broad Institute Genome Sequencing Center for Infectious Disease"/>
            <person name="Wu L."/>
            <person name="Ma J."/>
        </authorList>
    </citation>
    <scope>NUCLEOTIDE SEQUENCE [LARGE SCALE GENOMIC DNA]</scope>
    <source>
        <strain evidence="3">CCM 8895</strain>
    </source>
</reference>
<dbReference type="RefSeq" id="WP_225425156.1">
    <property type="nucleotide sequence ID" value="NZ_JBHSSN010000002.1"/>
</dbReference>
<evidence type="ECO:0000256" key="1">
    <source>
        <dbReference type="SAM" id="MobiDB-lite"/>
    </source>
</evidence>
<evidence type="ECO:0000313" key="3">
    <source>
        <dbReference type="Proteomes" id="UP001596186"/>
    </source>
</evidence>
<accession>A0ABW1UTY7</accession>
<organism evidence="2 3">
    <name type="scientific">Companilactobacillus baiquanensis</name>
    <dbReference type="NCBI Taxonomy" id="2486005"/>
    <lineage>
        <taxon>Bacteria</taxon>
        <taxon>Bacillati</taxon>
        <taxon>Bacillota</taxon>
        <taxon>Bacilli</taxon>
        <taxon>Lactobacillales</taxon>
        <taxon>Lactobacillaceae</taxon>
        <taxon>Companilactobacillus</taxon>
    </lineage>
</organism>
<name>A0ABW1UTY7_9LACO</name>
<sequence length="153" mass="17077">MSSNSSMNLSSKKRIDNNSNTGTKTGRVANILRKKRSKKYMDALSKLDIGDGRLNQAEIDQIIATIQGEFPEVNLNGILMGYISKCYLGGTYEVHTLTYVLEILTHYHTGEVLPDGMDRARSLAKKGMYEYIEVYSDCCRAISRNGDVSVIDI</sequence>
<comment type="caution">
    <text evidence="2">The sequence shown here is derived from an EMBL/GenBank/DDBJ whole genome shotgun (WGS) entry which is preliminary data.</text>
</comment>
<dbReference type="Proteomes" id="UP001596186">
    <property type="component" value="Unassembled WGS sequence"/>
</dbReference>
<feature type="region of interest" description="Disordered" evidence="1">
    <location>
        <begin position="1"/>
        <end position="27"/>
    </location>
</feature>